<dbReference type="Gene3D" id="1.20.144.10">
    <property type="entry name" value="Phosphatidic acid phosphatase type 2/haloperoxidase"/>
    <property type="match status" value="2"/>
</dbReference>
<sequence length="225" mass="25271">MRNLEKRRNLYIWTAAALSIFFIGLFITVAKQMTEQKLDHFDQVTIEFIQGFISDHLTLLMSFLTFLGGTPWLSSVVIVVAIGLWMQKNPLYGTFIVFASGIGGLVNKFLKWLFQRERPDHLSLIVEHGYSFPSGHSMGSMIFYGTLVIVAVKVINKKAINWFFAIGSGLLIASIGISRIYLGVHYPSDVLAGFATGLVWIAISSILLEYAEYRLNKREKGIVLS</sequence>
<organism evidence="3 4">
    <name type="scientific">Metabacillus herbersteinensis</name>
    <dbReference type="NCBI Taxonomy" id="283816"/>
    <lineage>
        <taxon>Bacteria</taxon>
        <taxon>Bacillati</taxon>
        <taxon>Bacillota</taxon>
        <taxon>Bacilli</taxon>
        <taxon>Bacillales</taxon>
        <taxon>Bacillaceae</taxon>
        <taxon>Metabacillus</taxon>
    </lineage>
</organism>
<accession>A0ABV6GJA1</accession>
<protein>
    <submittedName>
        <fullName evidence="3">Phosphatase PAP2 family protein</fullName>
    </submittedName>
</protein>
<dbReference type="CDD" id="cd03392">
    <property type="entry name" value="PAP2_like_2"/>
    <property type="match status" value="1"/>
</dbReference>
<dbReference type="InterPro" id="IPR036938">
    <property type="entry name" value="PAP2/HPO_sf"/>
</dbReference>
<name>A0ABV6GJA1_9BACI</name>
<dbReference type="RefSeq" id="WP_378936927.1">
    <property type="nucleotide sequence ID" value="NZ_JBHLVO010000021.1"/>
</dbReference>
<feature type="transmembrane region" description="Helical" evidence="1">
    <location>
        <begin position="12"/>
        <end position="30"/>
    </location>
</feature>
<reference evidence="3 4" key="1">
    <citation type="submission" date="2024-09" db="EMBL/GenBank/DDBJ databases">
        <authorList>
            <person name="Sun Q."/>
            <person name="Mori K."/>
        </authorList>
    </citation>
    <scope>NUCLEOTIDE SEQUENCE [LARGE SCALE GENOMIC DNA]</scope>
    <source>
        <strain evidence="3 4">CCM 7228</strain>
    </source>
</reference>
<proteinExistence type="predicted"/>
<dbReference type="EMBL" id="JBHLVO010000021">
    <property type="protein sequence ID" value="MFC0273538.1"/>
    <property type="molecule type" value="Genomic_DNA"/>
</dbReference>
<keyword evidence="1" id="KW-0472">Membrane</keyword>
<dbReference type="PANTHER" id="PTHR14969">
    <property type="entry name" value="SPHINGOSINE-1-PHOSPHATE PHOSPHOHYDROLASE"/>
    <property type="match status" value="1"/>
</dbReference>
<comment type="caution">
    <text evidence="3">The sequence shown here is derived from an EMBL/GenBank/DDBJ whole genome shotgun (WGS) entry which is preliminary data.</text>
</comment>
<dbReference type="Pfam" id="PF01569">
    <property type="entry name" value="PAP2"/>
    <property type="match status" value="1"/>
</dbReference>
<feature type="transmembrane region" description="Helical" evidence="1">
    <location>
        <begin position="91"/>
        <end position="114"/>
    </location>
</feature>
<dbReference type="InterPro" id="IPR000326">
    <property type="entry name" value="PAP2/HPO"/>
</dbReference>
<evidence type="ECO:0000313" key="3">
    <source>
        <dbReference type="EMBL" id="MFC0273538.1"/>
    </source>
</evidence>
<keyword evidence="1" id="KW-0812">Transmembrane</keyword>
<dbReference type="Proteomes" id="UP001589854">
    <property type="component" value="Unassembled WGS sequence"/>
</dbReference>
<feature type="domain" description="Phosphatidic acid phosphatase type 2/haloperoxidase" evidence="2">
    <location>
        <begin position="95"/>
        <end position="205"/>
    </location>
</feature>
<dbReference type="SUPFAM" id="SSF48317">
    <property type="entry name" value="Acid phosphatase/Vanadium-dependent haloperoxidase"/>
    <property type="match status" value="1"/>
</dbReference>
<keyword evidence="1" id="KW-1133">Transmembrane helix</keyword>
<evidence type="ECO:0000313" key="4">
    <source>
        <dbReference type="Proteomes" id="UP001589854"/>
    </source>
</evidence>
<dbReference type="PANTHER" id="PTHR14969:SF13">
    <property type="entry name" value="AT30094P"/>
    <property type="match status" value="1"/>
</dbReference>
<evidence type="ECO:0000256" key="1">
    <source>
        <dbReference type="SAM" id="Phobius"/>
    </source>
</evidence>
<feature type="transmembrane region" description="Helical" evidence="1">
    <location>
        <begin position="190"/>
        <end position="211"/>
    </location>
</feature>
<feature type="transmembrane region" description="Helical" evidence="1">
    <location>
        <begin position="162"/>
        <end position="184"/>
    </location>
</feature>
<gene>
    <name evidence="3" type="ORF">ACFFIX_19280</name>
</gene>
<feature type="transmembrane region" description="Helical" evidence="1">
    <location>
        <begin position="59"/>
        <end position="84"/>
    </location>
</feature>
<feature type="transmembrane region" description="Helical" evidence="1">
    <location>
        <begin position="134"/>
        <end position="155"/>
    </location>
</feature>
<evidence type="ECO:0000259" key="2">
    <source>
        <dbReference type="SMART" id="SM00014"/>
    </source>
</evidence>
<keyword evidence="4" id="KW-1185">Reference proteome</keyword>
<dbReference type="SMART" id="SM00014">
    <property type="entry name" value="acidPPc"/>
    <property type="match status" value="1"/>
</dbReference>